<dbReference type="Proteomes" id="UP000825008">
    <property type="component" value="Chromosome"/>
</dbReference>
<feature type="domain" description="FAD-binding" evidence="2">
    <location>
        <begin position="10"/>
        <end position="346"/>
    </location>
</feature>
<gene>
    <name evidence="3" type="ORF">K3U94_18305</name>
</gene>
<keyword evidence="3" id="KW-0560">Oxidoreductase</keyword>
<protein>
    <submittedName>
        <fullName evidence="3">FAD-dependent monooxygenase</fullName>
    </submittedName>
</protein>
<sequence>MSAHSGNHAVVLGGSIAGLLAARVLADFYQHVTIVERDVLCDSATPRRGVPQSGQAHIPLARCTEILEELFPGILDELLHRGVPTWDDGDLSRLCIKYLGHQSIQHGTLPKTVANSLYFPSRPLLEHQVRRRLTAIPNVTVLDGHTVLGLTATEAGDRVTGVRVGAGRTEQELDAELVVDATGRGSRTPVFLDALGYRRPPEDELVIRLTYASQSLRFRPGALPEDLILIGPEPGRPTTFACTAQEDGPVMVLVSGMTGTQPPGTREELIAFAAPFAPPHALAAWAAAEPLGEVTRYRIPSSRWRRYDRMRRFPRGLLVVGDAMCSVNPIYGQGMTVAAMEALVLRDCLTRGDQDRPQRFFRAAAKKVRVAWQTAVGSDLALPEVEGPRPVSMRLTNAYLDWVMTAAETDRLVSGQLARLTGMIDPPSRLLRPAFVARVAQAHRRRRTRTADVGRAQHVPETVDAG</sequence>
<dbReference type="EMBL" id="CP080997">
    <property type="protein sequence ID" value="QZA06911.1"/>
    <property type="molecule type" value="Genomic_DNA"/>
</dbReference>
<proteinExistence type="predicted"/>
<dbReference type="GO" id="GO:0004497">
    <property type="term" value="F:monooxygenase activity"/>
    <property type="evidence" value="ECO:0007669"/>
    <property type="project" value="UniProtKB-KW"/>
</dbReference>
<organism evidence="3 4">
    <name type="scientific">Mycolicibacter heraklionensis</name>
    <dbReference type="NCBI Taxonomy" id="512402"/>
    <lineage>
        <taxon>Bacteria</taxon>
        <taxon>Bacillati</taxon>
        <taxon>Actinomycetota</taxon>
        <taxon>Actinomycetes</taxon>
        <taxon>Mycobacteriales</taxon>
        <taxon>Mycobacteriaceae</taxon>
        <taxon>Mycolicibacter</taxon>
    </lineage>
</organism>
<evidence type="ECO:0000256" key="1">
    <source>
        <dbReference type="SAM" id="MobiDB-lite"/>
    </source>
</evidence>
<name>A0A9X7WET2_9MYCO</name>
<dbReference type="RefSeq" id="WP_220694631.1">
    <property type="nucleotide sequence ID" value="NZ_CP080997.1"/>
</dbReference>
<dbReference type="SUPFAM" id="SSF51905">
    <property type="entry name" value="FAD/NAD(P)-binding domain"/>
    <property type="match status" value="1"/>
</dbReference>
<dbReference type="AlphaFoldDB" id="A0A9X7WET2"/>
<dbReference type="PANTHER" id="PTHR43422:SF3">
    <property type="entry name" value="THIAMINE THIAZOLE SYNTHASE"/>
    <property type="match status" value="1"/>
</dbReference>
<dbReference type="Gene3D" id="3.50.50.60">
    <property type="entry name" value="FAD/NAD(P)-binding domain"/>
    <property type="match status" value="1"/>
</dbReference>
<dbReference type="InterPro" id="IPR036188">
    <property type="entry name" value="FAD/NAD-bd_sf"/>
</dbReference>
<evidence type="ECO:0000313" key="4">
    <source>
        <dbReference type="Proteomes" id="UP000825008"/>
    </source>
</evidence>
<feature type="region of interest" description="Disordered" evidence="1">
    <location>
        <begin position="446"/>
        <end position="466"/>
    </location>
</feature>
<evidence type="ECO:0000259" key="2">
    <source>
        <dbReference type="Pfam" id="PF01494"/>
    </source>
</evidence>
<dbReference type="InterPro" id="IPR002938">
    <property type="entry name" value="FAD-bd"/>
</dbReference>
<dbReference type="PANTHER" id="PTHR43422">
    <property type="entry name" value="THIAMINE THIAZOLE SYNTHASE"/>
    <property type="match status" value="1"/>
</dbReference>
<dbReference type="GO" id="GO:0071949">
    <property type="term" value="F:FAD binding"/>
    <property type="evidence" value="ECO:0007669"/>
    <property type="project" value="InterPro"/>
</dbReference>
<evidence type="ECO:0000313" key="3">
    <source>
        <dbReference type="EMBL" id="QZA06911.1"/>
    </source>
</evidence>
<accession>A0A9X7WET2</accession>
<dbReference type="Pfam" id="PF01494">
    <property type="entry name" value="FAD_binding_3"/>
    <property type="match status" value="1"/>
</dbReference>
<reference evidence="3" key="1">
    <citation type="submission" date="2021-08" db="EMBL/GenBank/DDBJ databases">
        <title>Whole genome sequencing of non-tuberculosis mycobacteria type-strains.</title>
        <authorList>
            <person name="Igarashi Y."/>
            <person name="Osugi A."/>
            <person name="Mitarai S."/>
        </authorList>
    </citation>
    <scope>NUCLEOTIDE SEQUENCE</scope>
    <source>
        <strain evidence="3">JCM 30995</strain>
    </source>
</reference>
<dbReference type="KEGG" id="mher:K3U94_18305"/>
<keyword evidence="3" id="KW-0503">Monooxygenase</keyword>